<evidence type="ECO:0000313" key="4">
    <source>
        <dbReference type="EMBL" id="UWZ57551.1"/>
    </source>
</evidence>
<reference evidence="4" key="1">
    <citation type="submission" date="2021-04" db="EMBL/GenBank/DDBJ databases">
        <title>Dactylosporangium aurantiacum NRRL B-8018 full assembly.</title>
        <authorList>
            <person name="Hartkoorn R.C."/>
            <person name="Beaudoing E."/>
            <person name="Hot D."/>
        </authorList>
    </citation>
    <scope>NUCLEOTIDE SEQUENCE</scope>
    <source>
        <strain evidence="4">NRRL B-8018</strain>
    </source>
</reference>
<keyword evidence="2" id="KW-0812">Transmembrane</keyword>
<evidence type="ECO:0000259" key="3">
    <source>
        <dbReference type="PROSITE" id="PS50837"/>
    </source>
</evidence>
<evidence type="ECO:0000256" key="1">
    <source>
        <dbReference type="SAM" id="MobiDB-lite"/>
    </source>
</evidence>
<dbReference type="Gene3D" id="2.40.10.120">
    <property type="match status" value="1"/>
</dbReference>
<protein>
    <submittedName>
        <fullName evidence="4">Trypsin-like peptidase domain-containing protein</fullName>
    </submittedName>
</protein>
<dbReference type="Pfam" id="PF13365">
    <property type="entry name" value="Trypsin_2"/>
    <property type="match status" value="1"/>
</dbReference>
<dbReference type="OrthoDB" id="419058at2"/>
<feature type="transmembrane region" description="Helical" evidence="2">
    <location>
        <begin position="559"/>
        <end position="580"/>
    </location>
</feature>
<feature type="transmembrane region" description="Helical" evidence="2">
    <location>
        <begin position="600"/>
        <end position="618"/>
    </location>
</feature>
<feature type="transmembrane region" description="Helical" evidence="2">
    <location>
        <begin position="717"/>
        <end position="739"/>
    </location>
</feature>
<dbReference type="SUPFAM" id="SSF52540">
    <property type="entry name" value="P-loop containing nucleoside triphosphate hydrolases"/>
    <property type="match status" value="1"/>
</dbReference>
<dbReference type="KEGG" id="daur:Daura_16155"/>
<proteinExistence type="predicted"/>
<dbReference type="EMBL" id="CP073767">
    <property type="protein sequence ID" value="UWZ57551.1"/>
    <property type="molecule type" value="Genomic_DNA"/>
</dbReference>
<dbReference type="InterPro" id="IPR027417">
    <property type="entry name" value="P-loop_NTPase"/>
</dbReference>
<dbReference type="Gene3D" id="3.40.50.300">
    <property type="entry name" value="P-loop containing nucleotide triphosphate hydrolases"/>
    <property type="match status" value="1"/>
</dbReference>
<dbReference type="PROSITE" id="PS50837">
    <property type="entry name" value="NACHT"/>
    <property type="match status" value="1"/>
</dbReference>
<evidence type="ECO:0000256" key="2">
    <source>
        <dbReference type="SAM" id="Phobius"/>
    </source>
</evidence>
<sequence>MDGRRVVQVRVTHDGGVRFGSGYRVTAGTVLTCAHLLAGAATVEVVQDGDAAGGAPARVAWRDDAADVALLGVDPGDPGEPGLAPCGFARLPDGHAVVEVTAAGYPRWKLRRDAGGTYRDLHVATGRVSTLANRRSGRLELTVEPPLESPDAAVSPWEGMSGAAVLAGDRVVGVVVEHHRDESARRLTAARVEPVVRGAGALLGLSGTAGLPLVSAPPVDGEPPLVEQLAGRVHAELDHELDRLGVHRPYPLPVRWRPGPDGDIAGTYRGTTTGRLVILGEPGGGKTVLALRLAHALLAERRPGAPVPVVFAVRTWDPRTTALDTWLAGALTERYPALADHRGVPGTAAQELLDRGRVLPVLDGLDELAPDLRAEAVKRLPGTGPMILTSTAEAYRTATETAGRLHRVTHITVTGVDRDELARYLPQAGTAGWAPVVARLAGEEPGAAAARDALRTPLAIGLARDVYRTGDPARLLDTAAVGGRAAVERHLVEAFLPAVYAEPLRGPALRLRRSTRPWHAEDDVELAVVGRQVRTLARLAGRSRGVIAWWHLYGAVPPAFRMLASGAAYLLAVAVGLLLAKAVQAVTGAGVDPVAPGGPLGAAAAIGAVAAVIGAVHAGRGTPGPVRTRLRFRGRTRAALVKFGLMFLLGKALLLPVKGFALLTGRLDLLALIVALSWGTGLAFAGTFALRGFVEAPADLGTVPSAPASYAASRRSLALTCAVVAASTVVAIGGVFAILRPFAVLGLMLAAFATPVRLVVAVLDTAYGRCCLVTRPYFALTGRLPWHTVDFLDDALCRGVLRQSGAVYLFRHERLRRALLDGPPVPRQDAPGPAPADRAG</sequence>
<feature type="transmembrane region" description="Helical" evidence="2">
    <location>
        <begin position="669"/>
        <end position="690"/>
    </location>
</feature>
<gene>
    <name evidence="4" type="ORF">Daura_16155</name>
</gene>
<organism evidence="4 5">
    <name type="scientific">Dactylosporangium aurantiacum</name>
    <dbReference type="NCBI Taxonomy" id="35754"/>
    <lineage>
        <taxon>Bacteria</taxon>
        <taxon>Bacillati</taxon>
        <taxon>Actinomycetota</taxon>
        <taxon>Actinomycetes</taxon>
        <taxon>Micromonosporales</taxon>
        <taxon>Micromonosporaceae</taxon>
        <taxon>Dactylosporangium</taxon>
    </lineage>
</organism>
<dbReference type="Proteomes" id="UP001058003">
    <property type="component" value="Chromosome"/>
</dbReference>
<accession>A0A9Q9MM03</accession>
<name>A0A9Q9MM03_9ACTN</name>
<feature type="transmembrane region" description="Helical" evidence="2">
    <location>
        <begin position="745"/>
        <end position="767"/>
    </location>
</feature>
<evidence type="ECO:0000313" key="5">
    <source>
        <dbReference type="Proteomes" id="UP001058003"/>
    </source>
</evidence>
<feature type="compositionally biased region" description="Low complexity" evidence="1">
    <location>
        <begin position="827"/>
        <end position="840"/>
    </location>
</feature>
<feature type="region of interest" description="Disordered" evidence="1">
    <location>
        <begin position="821"/>
        <end position="840"/>
    </location>
</feature>
<dbReference type="Pfam" id="PF05729">
    <property type="entry name" value="NACHT"/>
    <property type="match status" value="1"/>
</dbReference>
<keyword evidence="2" id="KW-1133">Transmembrane helix</keyword>
<dbReference type="SUPFAM" id="SSF50494">
    <property type="entry name" value="Trypsin-like serine proteases"/>
    <property type="match status" value="1"/>
</dbReference>
<keyword evidence="5" id="KW-1185">Reference proteome</keyword>
<dbReference type="InterPro" id="IPR007111">
    <property type="entry name" value="NACHT_NTPase"/>
</dbReference>
<keyword evidence="2" id="KW-0472">Membrane</keyword>
<dbReference type="AlphaFoldDB" id="A0A9Q9MM03"/>
<feature type="transmembrane region" description="Helical" evidence="2">
    <location>
        <begin position="639"/>
        <end position="657"/>
    </location>
</feature>
<dbReference type="RefSeq" id="WP_033359321.1">
    <property type="nucleotide sequence ID" value="NZ_CP073767.1"/>
</dbReference>
<dbReference type="InterPro" id="IPR009003">
    <property type="entry name" value="Peptidase_S1_PA"/>
</dbReference>
<feature type="domain" description="NACHT" evidence="3">
    <location>
        <begin position="274"/>
        <end position="380"/>
    </location>
</feature>